<sequence length="467" mass="50239">MKKMNHFAGSVCAVIATTLMLPGAAWADAPAADAASPVVAPSAEPVSGGREPAVTSLPGGLVRKTYDGILGDWGGLREKLDDAGVGLTVAYGNEFAANVAGGARKDATAVGQLVLGTDLDMDKIAGIHGGSFHGKITYRHGPNLGDKAGLETLQLVQEVWGRGQTWRVTEAYYQQQIGASLDVKIGRMTMGSDFEQMGCEFQNLSFCGAAVGNLVGDYWYNWPISQWALVANYKHKSWYVKAAVFEANRHSLDNNFAFNHGGADGVTVPVEAGWTPRLGSRGLPGVYKIGAWYNSQRADDVLLGVDGQPVGARDIDPMARRGRYGGYIAIRQQITGSYTKDPLTGAMVTRGVSVQFNLTQTDRRTARTDNQLTAGLLWSAPFSARPHDELGWAIGRTNVNSRAAYGEQLASPTGRHADAEYLTEFYYGVHIYPGVMLKPNIQYIVNPGGYHTNKDVVILGMKSSFAL</sequence>
<reference evidence="3 4" key="1">
    <citation type="submission" date="2023-06" db="EMBL/GenBank/DDBJ databases">
        <title>Draft genome sequence of Novosphingobium sp. strain IK01.</title>
        <authorList>
            <person name="Hatamoto M."/>
            <person name="Ikarashi T."/>
            <person name="Yamaguchi T."/>
        </authorList>
    </citation>
    <scope>NUCLEOTIDE SEQUENCE [LARGE SCALE GENOMIC DNA]</scope>
    <source>
        <strain evidence="3 4">IK01</strain>
    </source>
</reference>
<feature type="signal peptide" evidence="2">
    <location>
        <begin position="1"/>
        <end position="27"/>
    </location>
</feature>
<gene>
    <name evidence="3" type="primary">oprB</name>
    <name evidence="3" type="ORF">NUTIK01_31660</name>
</gene>
<comment type="caution">
    <text evidence="3">The sequence shown here is derived from an EMBL/GenBank/DDBJ whole genome shotgun (WGS) entry which is preliminary data.</text>
</comment>
<dbReference type="EMBL" id="BTFW01000001">
    <property type="protein sequence ID" value="GMM62389.1"/>
    <property type="molecule type" value="Genomic_DNA"/>
</dbReference>
<dbReference type="Proteomes" id="UP001187221">
    <property type="component" value="Unassembled WGS sequence"/>
</dbReference>
<organism evidence="3 4">
    <name type="scientific">Novosphingobium pituita</name>
    <dbReference type="NCBI Taxonomy" id="3056842"/>
    <lineage>
        <taxon>Bacteria</taxon>
        <taxon>Pseudomonadati</taxon>
        <taxon>Pseudomonadota</taxon>
        <taxon>Alphaproteobacteria</taxon>
        <taxon>Sphingomonadales</taxon>
        <taxon>Sphingomonadaceae</taxon>
        <taxon>Novosphingobium</taxon>
    </lineage>
</organism>
<proteinExistence type="inferred from homology"/>
<comment type="similarity">
    <text evidence="1 2">Belongs to the OprB family.</text>
</comment>
<dbReference type="Pfam" id="PF04966">
    <property type="entry name" value="OprB"/>
    <property type="match status" value="1"/>
</dbReference>
<dbReference type="InterPro" id="IPR052932">
    <property type="entry name" value="OprB_Porin"/>
</dbReference>
<dbReference type="Gene3D" id="2.40.160.180">
    <property type="entry name" value="Carbohydrate-selective porin OprB"/>
    <property type="match status" value="1"/>
</dbReference>
<keyword evidence="4" id="KW-1185">Reference proteome</keyword>
<evidence type="ECO:0000256" key="1">
    <source>
        <dbReference type="ARBA" id="ARBA00008769"/>
    </source>
</evidence>
<dbReference type="PANTHER" id="PTHR37944">
    <property type="entry name" value="PORIN B"/>
    <property type="match status" value="1"/>
</dbReference>
<protein>
    <submittedName>
        <fullName evidence="3">Carbohydrate porin OprB</fullName>
    </submittedName>
</protein>
<evidence type="ECO:0000313" key="4">
    <source>
        <dbReference type="Proteomes" id="UP001187221"/>
    </source>
</evidence>
<dbReference type="InterPro" id="IPR038673">
    <property type="entry name" value="OprB_sf"/>
</dbReference>
<dbReference type="InterPro" id="IPR007049">
    <property type="entry name" value="Carb-sel_porin_OprB"/>
</dbReference>
<dbReference type="PANTHER" id="PTHR37944:SF1">
    <property type="entry name" value="PORIN B"/>
    <property type="match status" value="1"/>
</dbReference>
<accession>A0ABQ6PCE4</accession>
<feature type="chain" id="PRO_5045007517" evidence="2">
    <location>
        <begin position="28"/>
        <end position="467"/>
    </location>
</feature>
<evidence type="ECO:0000256" key="2">
    <source>
        <dbReference type="RuleBase" id="RU363072"/>
    </source>
</evidence>
<keyword evidence="2" id="KW-0732">Signal</keyword>
<evidence type="ECO:0000313" key="3">
    <source>
        <dbReference type="EMBL" id="GMM62389.1"/>
    </source>
</evidence>
<name>A0ABQ6PCE4_9SPHN</name>